<dbReference type="PANTHER" id="PTHR42909">
    <property type="entry name" value="ZGC:136858"/>
    <property type="match status" value="1"/>
</dbReference>
<accession>T1A2X3</accession>
<dbReference type="Gene3D" id="3.40.1790.10">
    <property type="entry name" value="Indigoidine synthase domain"/>
    <property type="match status" value="1"/>
</dbReference>
<keyword evidence="1" id="KW-0479">Metal-binding</keyword>
<dbReference type="EMBL" id="AUZZ01004171">
    <property type="protein sequence ID" value="EQD54901.1"/>
    <property type="molecule type" value="Genomic_DNA"/>
</dbReference>
<feature type="compositionally biased region" description="Gly residues" evidence="6">
    <location>
        <begin position="1"/>
        <end position="10"/>
    </location>
</feature>
<evidence type="ECO:0000256" key="1">
    <source>
        <dbReference type="ARBA" id="ARBA00022723"/>
    </source>
</evidence>
<evidence type="ECO:0000256" key="2">
    <source>
        <dbReference type="ARBA" id="ARBA00022801"/>
    </source>
</evidence>
<feature type="non-terminal residue" evidence="7">
    <location>
        <position position="1"/>
    </location>
</feature>
<keyword evidence="2" id="KW-0378">Hydrolase</keyword>
<dbReference type="GO" id="GO:0004730">
    <property type="term" value="F:pseudouridylate synthase activity"/>
    <property type="evidence" value="ECO:0007669"/>
    <property type="project" value="InterPro"/>
</dbReference>
<reference evidence="7" key="1">
    <citation type="submission" date="2013-08" db="EMBL/GenBank/DDBJ databases">
        <authorList>
            <person name="Mendez C."/>
            <person name="Richter M."/>
            <person name="Ferrer M."/>
            <person name="Sanchez J."/>
        </authorList>
    </citation>
    <scope>NUCLEOTIDE SEQUENCE</scope>
</reference>
<evidence type="ECO:0000313" key="7">
    <source>
        <dbReference type="EMBL" id="EQD54901.1"/>
    </source>
</evidence>
<dbReference type="InterPro" id="IPR007342">
    <property type="entry name" value="PsuG"/>
</dbReference>
<keyword evidence="4" id="KW-0456">Lyase</keyword>
<dbReference type="GO" id="GO:0046872">
    <property type="term" value="F:metal ion binding"/>
    <property type="evidence" value="ECO:0007669"/>
    <property type="project" value="UniProtKB-KW"/>
</dbReference>
<comment type="caution">
    <text evidence="7">The sequence shown here is derived from an EMBL/GenBank/DDBJ whole genome shotgun (WGS) entry which is preliminary data.</text>
</comment>
<sequence>ATGGLGGVHRGAGTPFDESSDLTTLSRTPITVVCAGVKSILDVPATLERLETLGVTVAGYRTKRFPGFYVADSGYELEWSLSSPQEVAATMAAADQLGLHGAIVVANPVPFEHQLDPAVHASALSEALAAAQSKGVRGKNVTPFLLDHIYQATGGASLEANVVGGPQQR</sequence>
<dbReference type="GO" id="GO:0005737">
    <property type="term" value="C:cytoplasm"/>
    <property type="evidence" value="ECO:0007669"/>
    <property type="project" value="TreeGrafter"/>
</dbReference>
<feature type="region of interest" description="Disordered" evidence="6">
    <location>
        <begin position="1"/>
        <end position="22"/>
    </location>
</feature>
<evidence type="ECO:0000256" key="3">
    <source>
        <dbReference type="ARBA" id="ARBA00023211"/>
    </source>
</evidence>
<dbReference type="GO" id="GO:0016798">
    <property type="term" value="F:hydrolase activity, acting on glycosyl bonds"/>
    <property type="evidence" value="ECO:0007669"/>
    <property type="project" value="UniProtKB-KW"/>
</dbReference>
<reference evidence="7" key="2">
    <citation type="journal article" date="2014" name="ISME J.">
        <title>Microbial stratification in low pH oxic and suboxic macroscopic growths along an acid mine drainage.</title>
        <authorList>
            <person name="Mendez-Garcia C."/>
            <person name="Mesa V."/>
            <person name="Sprenger R.R."/>
            <person name="Richter M."/>
            <person name="Diez M.S."/>
            <person name="Solano J."/>
            <person name="Bargiela R."/>
            <person name="Golyshina O.V."/>
            <person name="Manteca A."/>
            <person name="Ramos J.L."/>
            <person name="Gallego J.R."/>
            <person name="Llorente I."/>
            <person name="Martins Dos Santos V.A."/>
            <person name="Jensen O.N."/>
            <person name="Pelaez A.I."/>
            <person name="Sanchez J."/>
            <person name="Ferrer M."/>
        </authorList>
    </citation>
    <scope>NUCLEOTIDE SEQUENCE</scope>
</reference>
<evidence type="ECO:0000256" key="6">
    <source>
        <dbReference type="SAM" id="MobiDB-lite"/>
    </source>
</evidence>
<keyword evidence="5" id="KW-0326">Glycosidase</keyword>
<dbReference type="AlphaFoldDB" id="T1A2X3"/>
<dbReference type="Pfam" id="PF04227">
    <property type="entry name" value="Indigoidine_A"/>
    <property type="match status" value="1"/>
</dbReference>
<evidence type="ECO:0000256" key="5">
    <source>
        <dbReference type="ARBA" id="ARBA00023295"/>
    </source>
</evidence>
<keyword evidence="3" id="KW-0464">Manganese</keyword>
<dbReference type="InterPro" id="IPR022830">
    <property type="entry name" value="Indigdn_synthA-like"/>
</dbReference>
<name>T1A2X3_9ZZZZ</name>
<dbReference type="PANTHER" id="PTHR42909:SF1">
    <property type="entry name" value="CARBOHYDRATE KINASE PFKB DOMAIN-CONTAINING PROTEIN"/>
    <property type="match status" value="1"/>
</dbReference>
<protein>
    <submittedName>
        <fullName evidence="7">Indigoidine synthase A family protein</fullName>
    </submittedName>
</protein>
<dbReference type="SUPFAM" id="SSF110581">
    <property type="entry name" value="Indigoidine synthase A-like"/>
    <property type="match status" value="1"/>
</dbReference>
<gene>
    <name evidence="7" type="ORF">B2A_05957</name>
</gene>
<evidence type="ECO:0000256" key="4">
    <source>
        <dbReference type="ARBA" id="ARBA00023239"/>
    </source>
</evidence>
<feature type="non-terminal residue" evidence="7">
    <location>
        <position position="169"/>
    </location>
</feature>
<proteinExistence type="predicted"/>
<organism evidence="7">
    <name type="scientific">mine drainage metagenome</name>
    <dbReference type="NCBI Taxonomy" id="410659"/>
    <lineage>
        <taxon>unclassified sequences</taxon>
        <taxon>metagenomes</taxon>
        <taxon>ecological metagenomes</taxon>
    </lineage>
</organism>